<protein>
    <submittedName>
        <fullName evidence="1">Fimbrial biogenesis outer membrane usher protein</fullName>
    </submittedName>
</protein>
<reference evidence="1 2" key="1">
    <citation type="submission" date="2019-09" db="EMBL/GenBank/DDBJ databases">
        <title>Photobacterium damselae subsp. damselae CDC-2227-81, a human clinical isolate.</title>
        <authorList>
            <person name="Osorio C.R."/>
        </authorList>
    </citation>
    <scope>NUCLEOTIDE SEQUENCE [LARGE SCALE GENOMIC DNA]</scope>
    <source>
        <strain evidence="1 2">CDC-2227-81</strain>
    </source>
</reference>
<proteinExistence type="predicted"/>
<evidence type="ECO:0000313" key="2">
    <source>
        <dbReference type="Proteomes" id="UP000480943"/>
    </source>
</evidence>
<comment type="caution">
    <text evidence="1">The sequence shown here is derived from an EMBL/GenBank/DDBJ whole genome shotgun (WGS) entry which is preliminary data.</text>
</comment>
<dbReference type="EMBL" id="VZUQ01000044">
    <property type="protein sequence ID" value="KAB1182343.1"/>
    <property type="molecule type" value="Genomic_DNA"/>
</dbReference>
<name>A0AAD3WWY1_PHODD</name>
<dbReference type="SUPFAM" id="SSF141729">
    <property type="entry name" value="FimD N-terminal domain-like"/>
    <property type="match status" value="1"/>
</dbReference>
<dbReference type="RefSeq" id="WP_151182565.1">
    <property type="nucleotide sequence ID" value="NZ_VZUQ01000044.1"/>
</dbReference>
<sequence>MNVRLIFIICFSILSNRVYSLELNDAFIKTTTSDDNLKNLSDNINNYGKPKLGTGYYNVNINKTKIGETLVSFIRSDINNNIIIDFNSSFVDELASKGIFFDEDKFNFSKKTGEFGDVKNISYKLEAWSNTLYINIPDKYLTPRSLNRYNLNKTKGSDSGAFLGYDLNIKTDINDLDSNVSYGNFRLGINLGGFALRSNLSSQLNENGVELNDIVLYKSLLDIKSTLSVGKLMTNSEYRDSSVGYYGFSLSTDMKMYDNNDSGYNHIIRGDVSEPSIINVYLNDKLIYTKQVGMGQYYIQDIPSIGNGELVIEEVGDSGKKHIRKEYVSSLSSLYNTGISTYDISLGKTDGSNEFLFLALSYKKGFDSFTISGSQIISEDYWSAYVKSIFPLGYLGALEVDTAYSNTEINNSWEPGARIGALYSNSIFNIIDLQLSGYRFSTENYKEFKDVVDSNYSEDDYFDSFKKIKSQYITRLGVNSSFGTWYLSFMKNDFWNSDDTEKDLSLSYSNYFDFINFSVNLSRNEMYNYKDDRINIVLSMPLGYGEGYLSSSYNKSYDTESFGLRYNDRINDSISYDLASNVINDELSYNAGVSVDNNNAKIRANISSNSEYTNLSIGASGTILYLDHDIDFTDNKGDNFIKVKTNSDSASIRNNKPNSNKNIIISNLVPFRYNMLKFNEKSLTKNEYLDLEEINLYPDNHSLYSIDAKINKVVFKKITFINNKKTYKIGTKVKLNGREYLLDDLGSTLVMLDEKSKEISYEVNECSGTYQGSNKIKEVINVTCS</sequence>
<gene>
    <name evidence="1" type="ORF">F6450_06405</name>
</gene>
<organism evidence="1 2">
    <name type="scientific">Photobacterium damselae subsp. damselae</name>
    <name type="common">Listonella damsela</name>
    <dbReference type="NCBI Taxonomy" id="85581"/>
    <lineage>
        <taxon>Bacteria</taxon>
        <taxon>Pseudomonadati</taxon>
        <taxon>Pseudomonadota</taxon>
        <taxon>Gammaproteobacteria</taxon>
        <taxon>Vibrionales</taxon>
        <taxon>Vibrionaceae</taxon>
        <taxon>Photobacterium</taxon>
    </lineage>
</organism>
<dbReference type="PANTHER" id="PTHR30451">
    <property type="entry name" value="OUTER MEMBRANE USHER PROTEIN"/>
    <property type="match status" value="1"/>
</dbReference>
<dbReference type="InterPro" id="IPR000015">
    <property type="entry name" value="Fimb_usher"/>
</dbReference>
<dbReference type="GO" id="GO:0009279">
    <property type="term" value="C:cell outer membrane"/>
    <property type="evidence" value="ECO:0007669"/>
    <property type="project" value="TreeGrafter"/>
</dbReference>
<dbReference type="Gene3D" id="2.60.40.3110">
    <property type="match status" value="1"/>
</dbReference>
<dbReference type="GO" id="GO:0009297">
    <property type="term" value="P:pilus assembly"/>
    <property type="evidence" value="ECO:0007669"/>
    <property type="project" value="InterPro"/>
</dbReference>
<dbReference type="PANTHER" id="PTHR30451:SF5">
    <property type="entry name" value="SLR0019 PROTEIN"/>
    <property type="match status" value="1"/>
</dbReference>
<evidence type="ECO:0000313" key="1">
    <source>
        <dbReference type="EMBL" id="KAB1182343.1"/>
    </source>
</evidence>
<dbReference type="InterPro" id="IPR037224">
    <property type="entry name" value="PapC_N_sf"/>
</dbReference>
<dbReference type="AlphaFoldDB" id="A0AAD3WWY1"/>
<dbReference type="GO" id="GO:0015473">
    <property type="term" value="F:fimbrial usher porin activity"/>
    <property type="evidence" value="ECO:0007669"/>
    <property type="project" value="InterPro"/>
</dbReference>
<dbReference type="Proteomes" id="UP000480943">
    <property type="component" value="Unassembled WGS sequence"/>
</dbReference>
<dbReference type="Pfam" id="PF00577">
    <property type="entry name" value="Usher"/>
    <property type="match status" value="1"/>
</dbReference>
<accession>A0AAD3WWY1</accession>